<sequence>MSAESTMDLRLRGLKAAVTGGTRGIGNAIVHVLAEEGCALATCGRAPERIESLRRQMDDAGVRFHGETVQGRDGEAVRNWMRNSIEALDGLDIFIASLSAGGGTDEERYWYRNFEIDLMSAVRGVEEALPALRRSQSPSILILATMAASETFVAPMAYNAIKAALVTWSKQLSQQLAPEGIRVNCLSPGPTMFKGSNWEMIRVARSRIYDNAVRQQPTRRMGTAEEIARSAVFLASPAASWCNGSHLLVDGGFSKRVPF</sequence>
<gene>
    <name evidence="3" type="ORF">ESD82_10395</name>
</gene>
<dbReference type="PANTHER" id="PTHR43943">
    <property type="entry name" value="DEHYDROGENASE/REDUCTASE (SDR FAMILY) MEMBER 4"/>
    <property type="match status" value="1"/>
</dbReference>
<organism evidence="3 4">
    <name type="scientific">Paracoccus pantotrophus</name>
    <name type="common">Thiosphaera pantotropha</name>
    <dbReference type="NCBI Taxonomy" id="82367"/>
    <lineage>
        <taxon>Bacteria</taxon>
        <taxon>Pseudomonadati</taxon>
        <taxon>Pseudomonadota</taxon>
        <taxon>Alphaproteobacteria</taxon>
        <taxon>Rhodobacterales</taxon>
        <taxon>Paracoccaceae</taxon>
        <taxon>Paracoccus</taxon>
    </lineage>
</organism>
<name>A0AAE6NTX7_PARPN</name>
<dbReference type="KEGG" id="ppan:ESD82_10395"/>
<keyword evidence="2" id="KW-0560">Oxidoreductase</keyword>
<evidence type="ECO:0000256" key="2">
    <source>
        <dbReference type="ARBA" id="ARBA00023002"/>
    </source>
</evidence>
<reference evidence="3 4" key="1">
    <citation type="submission" date="2019-01" db="EMBL/GenBank/DDBJ databases">
        <title>Complete Genome Sequence and Annotation of the Paracoccus pantotrophus type strain DSM 2944.</title>
        <authorList>
            <person name="Bockwoldt J.A."/>
            <person name="Zimmermann M."/>
            <person name="Tiso T."/>
            <person name="Blank L.M."/>
        </authorList>
    </citation>
    <scope>NUCLEOTIDE SEQUENCE [LARGE SCALE GENOMIC DNA]</scope>
    <source>
        <strain evidence="3 4">DSM 2944</strain>
        <plasmid evidence="4">ppan2</plasmid>
    </source>
</reference>
<dbReference type="Pfam" id="PF13561">
    <property type="entry name" value="adh_short_C2"/>
    <property type="match status" value="1"/>
</dbReference>
<dbReference type="PRINTS" id="PR00081">
    <property type="entry name" value="GDHRDH"/>
</dbReference>
<keyword evidence="3" id="KW-0614">Plasmid</keyword>
<dbReference type="InterPro" id="IPR036291">
    <property type="entry name" value="NAD(P)-bd_dom_sf"/>
</dbReference>
<geneLocation type="plasmid" evidence="4">
    <name>ppan2</name>
</geneLocation>
<dbReference type="AlphaFoldDB" id="A0AAE6NTX7"/>
<evidence type="ECO:0000313" key="4">
    <source>
        <dbReference type="Proteomes" id="UP000326453"/>
    </source>
</evidence>
<dbReference type="Proteomes" id="UP000326453">
    <property type="component" value="Plasmid pPAN2"/>
</dbReference>
<protein>
    <submittedName>
        <fullName evidence="3">SDR family oxidoreductase</fullName>
    </submittedName>
</protein>
<dbReference type="PANTHER" id="PTHR43943:SF17">
    <property type="entry name" value="3-PHENYLPROPIONATE-DIHYDRODIOL_CINNAMIC ACID-DIHYDRODIOL DEHYDROGENASE"/>
    <property type="match status" value="1"/>
</dbReference>
<dbReference type="InterPro" id="IPR002347">
    <property type="entry name" value="SDR_fam"/>
</dbReference>
<evidence type="ECO:0000256" key="1">
    <source>
        <dbReference type="ARBA" id="ARBA00006484"/>
    </source>
</evidence>
<dbReference type="SUPFAM" id="SSF51735">
    <property type="entry name" value="NAD(P)-binding Rossmann-fold domains"/>
    <property type="match status" value="1"/>
</dbReference>
<evidence type="ECO:0000313" key="3">
    <source>
        <dbReference type="EMBL" id="QFG36596.1"/>
    </source>
</evidence>
<dbReference type="GO" id="GO:0016491">
    <property type="term" value="F:oxidoreductase activity"/>
    <property type="evidence" value="ECO:0007669"/>
    <property type="project" value="UniProtKB-KW"/>
</dbReference>
<comment type="similarity">
    <text evidence="1">Belongs to the short-chain dehydrogenases/reductases (SDR) family.</text>
</comment>
<accession>A0AAE6NTX7</accession>
<proteinExistence type="inferred from homology"/>
<dbReference type="CDD" id="cd05233">
    <property type="entry name" value="SDR_c"/>
    <property type="match status" value="1"/>
</dbReference>
<dbReference type="Gene3D" id="3.40.50.720">
    <property type="entry name" value="NAD(P)-binding Rossmann-like Domain"/>
    <property type="match status" value="1"/>
</dbReference>
<dbReference type="EMBL" id="CP044425">
    <property type="protein sequence ID" value="QFG36596.1"/>
    <property type="molecule type" value="Genomic_DNA"/>
</dbReference>